<keyword evidence="3" id="KW-1185">Reference proteome</keyword>
<reference evidence="2 3" key="1">
    <citation type="journal article" date="2022" name="Allergy">
        <title>Genome assembly and annotation of Periplaneta americana reveal a comprehensive cockroach allergen profile.</title>
        <authorList>
            <person name="Wang L."/>
            <person name="Xiong Q."/>
            <person name="Saelim N."/>
            <person name="Wang L."/>
            <person name="Nong W."/>
            <person name="Wan A.T."/>
            <person name="Shi M."/>
            <person name="Liu X."/>
            <person name="Cao Q."/>
            <person name="Hui J.H.L."/>
            <person name="Sookrung N."/>
            <person name="Leung T.F."/>
            <person name="Tungtrongchitr A."/>
            <person name="Tsui S.K.W."/>
        </authorList>
    </citation>
    <scope>NUCLEOTIDE SEQUENCE [LARGE SCALE GENOMIC DNA]</scope>
    <source>
        <strain evidence="2">PWHHKU_190912</strain>
    </source>
</reference>
<protein>
    <submittedName>
        <fullName evidence="2">Uncharacterized protein</fullName>
    </submittedName>
</protein>
<dbReference type="Proteomes" id="UP001148838">
    <property type="component" value="Unassembled WGS sequence"/>
</dbReference>
<feature type="region of interest" description="Disordered" evidence="1">
    <location>
        <begin position="1"/>
        <end position="24"/>
    </location>
</feature>
<name>A0ABQ8RYR5_PERAM</name>
<evidence type="ECO:0000313" key="3">
    <source>
        <dbReference type="Proteomes" id="UP001148838"/>
    </source>
</evidence>
<organism evidence="2 3">
    <name type="scientific">Periplaneta americana</name>
    <name type="common">American cockroach</name>
    <name type="synonym">Blatta americana</name>
    <dbReference type="NCBI Taxonomy" id="6978"/>
    <lineage>
        <taxon>Eukaryota</taxon>
        <taxon>Metazoa</taxon>
        <taxon>Ecdysozoa</taxon>
        <taxon>Arthropoda</taxon>
        <taxon>Hexapoda</taxon>
        <taxon>Insecta</taxon>
        <taxon>Pterygota</taxon>
        <taxon>Neoptera</taxon>
        <taxon>Polyneoptera</taxon>
        <taxon>Dictyoptera</taxon>
        <taxon>Blattodea</taxon>
        <taxon>Blattoidea</taxon>
        <taxon>Blattidae</taxon>
        <taxon>Blattinae</taxon>
        <taxon>Periplaneta</taxon>
    </lineage>
</organism>
<evidence type="ECO:0000313" key="2">
    <source>
        <dbReference type="EMBL" id="KAJ4426820.1"/>
    </source>
</evidence>
<sequence>MAGLCEGGNEPPGSLKASKLTQSKSGQRLNRFNFKTLSPYSSVNQFKQVLPYTGQKENFLYTLSVIDASWSLRKQMVRCCCRQFSAGRQNLHDEERSGRPTNIKDDLVEQRNICLLMTLDP</sequence>
<comment type="caution">
    <text evidence="2">The sequence shown here is derived from an EMBL/GenBank/DDBJ whole genome shotgun (WGS) entry which is preliminary data.</text>
</comment>
<evidence type="ECO:0000256" key="1">
    <source>
        <dbReference type="SAM" id="MobiDB-lite"/>
    </source>
</evidence>
<accession>A0ABQ8RYR5</accession>
<proteinExistence type="predicted"/>
<dbReference type="EMBL" id="JAJSOF020000039">
    <property type="protein sequence ID" value="KAJ4426820.1"/>
    <property type="molecule type" value="Genomic_DNA"/>
</dbReference>
<gene>
    <name evidence="2" type="ORF">ANN_26619</name>
</gene>